<dbReference type="EMBL" id="KZ857410">
    <property type="protein sequence ID" value="RDX48724.1"/>
    <property type="molecule type" value="Genomic_DNA"/>
</dbReference>
<keyword evidence="3" id="KW-1185">Reference proteome</keyword>
<dbReference type="Proteomes" id="UP000256964">
    <property type="component" value="Unassembled WGS sequence"/>
</dbReference>
<name>A0A371D856_9APHY</name>
<evidence type="ECO:0000313" key="3">
    <source>
        <dbReference type="Proteomes" id="UP000256964"/>
    </source>
</evidence>
<dbReference type="AlphaFoldDB" id="A0A371D856"/>
<protein>
    <submittedName>
        <fullName evidence="2">Uncharacterized protein</fullName>
    </submittedName>
</protein>
<dbReference type="OrthoDB" id="2754335at2759"/>
<proteinExistence type="predicted"/>
<reference evidence="2 3" key="1">
    <citation type="journal article" date="2018" name="Biotechnol. Biofuels">
        <title>Integrative visual omics of the white-rot fungus Polyporus brumalis exposes the biotechnological potential of its oxidative enzymes for delignifying raw plant biomass.</title>
        <authorList>
            <person name="Miyauchi S."/>
            <person name="Rancon A."/>
            <person name="Drula E."/>
            <person name="Hage H."/>
            <person name="Chaduli D."/>
            <person name="Favel A."/>
            <person name="Grisel S."/>
            <person name="Henrissat B."/>
            <person name="Herpoel-Gimbert I."/>
            <person name="Ruiz-Duenas F.J."/>
            <person name="Chevret D."/>
            <person name="Hainaut M."/>
            <person name="Lin J."/>
            <person name="Wang M."/>
            <person name="Pangilinan J."/>
            <person name="Lipzen A."/>
            <person name="Lesage-Meessen L."/>
            <person name="Navarro D."/>
            <person name="Riley R."/>
            <person name="Grigoriev I.V."/>
            <person name="Zhou S."/>
            <person name="Raouche S."/>
            <person name="Rosso M.N."/>
        </authorList>
    </citation>
    <scope>NUCLEOTIDE SEQUENCE [LARGE SCALE GENOMIC DNA]</scope>
    <source>
        <strain evidence="2 3">BRFM 1820</strain>
    </source>
</reference>
<feature type="region of interest" description="Disordered" evidence="1">
    <location>
        <begin position="20"/>
        <end position="42"/>
    </location>
</feature>
<evidence type="ECO:0000313" key="2">
    <source>
        <dbReference type="EMBL" id="RDX48724.1"/>
    </source>
</evidence>
<organism evidence="2 3">
    <name type="scientific">Lentinus brumalis</name>
    <dbReference type="NCBI Taxonomy" id="2498619"/>
    <lineage>
        <taxon>Eukaryota</taxon>
        <taxon>Fungi</taxon>
        <taxon>Dikarya</taxon>
        <taxon>Basidiomycota</taxon>
        <taxon>Agaricomycotina</taxon>
        <taxon>Agaricomycetes</taxon>
        <taxon>Polyporales</taxon>
        <taxon>Polyporaceae</taxon>
        <taxon>Lentinus</taxon>
    </lineage>
</organism>
<accession>A0A371D856</accession>
<evidence type="ECO:0000256" key="1">
    <source>
        <dbReference type="SAM" id="MobiDB-lite"/>
    </source>
</evidence>
<gene>
    <name evidence="2" type="ORF">OH76DRAFT_651973</name>
</gene>
<sequence>MRAVQIDKCVSMPGDTLRPTMLPRWTSRPSVPSKTPTRDPACSSCETPVTSWYKHNPFASHLLVGEIISINESVHAPIDLIFAQGRLALRPARASSKGPRPAIVFERARPIHPIGQQPLPPTTALLLTTYKKIHSSKLLPALLKDYFAVPVSPHCEVETCEFHLHVHPEWQEDNVWLIAYPITSFGAVHGRWSYVNRRGEAQKDLSFKIGDKALTMLSITCNERMQRWIRRCKEVQNHAQRCMDVYEVRMQLHRINSVLRLPTDIQR</sequence>